<evidence type="ECO:0000259" key="2">
    <source>
        <dbReference type="Pfam" id="PF07261"/>
    </source>
</evidence>
<evidence type="ECO:0000313" key="4">
    <source>
        <dbReference type="Proteomes" id="UP001222800"/>
    </source>
</evidence>
<comment type="similarity">
    <text evidence="1">Belongs to the DnaB/DnaD family.</text>
</comment>
<name>A0ABY8EBH7_9FIRM</name>
<feature type="domain" description="DnaB/C C-terminal" evidence="2">
    <location>
        <begin position="310"/>
        <end position="380"/>
    </location>
</feature>
<feature type="domain" description="DnaB/C C-terminal" evidence="2">
    <location>
        <begin position="137"/>
        <end position="210"/>
    </location>
</feature>
<dbReference type="InterPro" id="IPR034829">
    <property type="entry name" value="DnaD-like_sf"/>
</dbReference>
<dbReference type="EMBL" id="CP120733">
    <property type="protein sequence ID" value="WFD10254.1"/>
    <property type="molecule type" value="Genomic_DNA"/>
</dbReference>
<dbReference type="PANTHER" id="PTHR37293">
    <property type="entry name" value="PHAGE REPLICATION PROTEIN-RELATED"/>
    <property type="match status" value="1"/>
</dbReference>
<organism evidence="3 4">
    <name type="scientific">Tepidibacter hydrothermalis</name>
    <dbReference type="NCBI Taxonomy" id="3036126"/>
    <lineage>
        <taxon>Bacteria</taxon>
        <taxon>Bacillati</taxon>
        <taxon>Bacillota</taxon>
        <taxon>Clostridia</taxon>
        <taxon>Peptostreptococcales</taxon>
        <taxon>Peptostreptococcaceae</taxon>
        <taxon>Tepidibacter</taxon>
    </lineage>
</organism>
<dbReference type="InterPro" id="IPR006343">
    <property type="entry name" value="DnaB/C_C"/>
</dbReference>
<proteinExistence type="inferred from homology"/>
<dbReference type="Proteomes" id="UP001222800">
    <property type="component" value="Chromosome"/>
</dbReference>
<dbReference type="PANTHER" id="PTHR37293:SF5">
    <property type="entry name" value="DNA REPLICATION PROTEIN"/>
    <property type="match status" value="1"/>
</dbReference>
<protein>
    <submittedName>
        <fullName evidence="3">DnaD domain protein</fullName>
    </submittedName>
</protein>
<reference evidence="3 4" key="1">
    <citation type="submission" date="2023-03" db="EMBL/GenBank/DDBJ databases">
        <title>Complete genome sequence of Tepidibacter sp. SWIR-1, isolated from a deep-sea hydrothermal vent.</title>
        <authorList>
            <person name="Li X."/>
        </authorList>
    </citation>
    <scope>NUCLEOTIDE SEQUENCE [LARGE SCALE GENOMIC DNA]</scope>
    <source>
        <strain evidence="3 4">SWIR-1</strain>
    </source>
</reference>
<dbReference type="InterPro" id="IPR053162">
    <property type="entry name" value="DnaD"/>
</dbReference>
<evidence type="ECO:0000313" key="3">
    <source>
        <dbReference type="EMBL" id="WFD10254.1"/>
    </source>
</evidence>
<dbReference type="Pfam" id="PF07261">
    <property type="entry name" value="DnaB_2"/>
    <property type="match status" value="3"/>
</dbReference>
<accession>A0ABY8EBH7</accession>
<dbReference type="NCBIfam" id="TIGR01446">
    <property type="entry name" value="DnaD_dom"/>
    <property type="match status" value="3"/>
</dbReference>
<feature type="domain" description="DnaB/C C-terminal" evidence="2">
    <location>
        <begin position="225"/>
        <end position="295"/>
    </location>
</feature>
<keyword evidence="4" id="KW-1185">Reference proteome</keyword>
<dbReference type="RefSeq" id="WP_277732232.1">
    <property type="nucleotide sequence ID" value="NZ_CP120733.1"/>
</dbReference>
<evidence type="ECO:0000256" key="1">
    <source>
        <dbReference type="ARBA" id="ARBA00093462"/>
    </source>
</evidence>
<sequence length="426" mass="50624">MFFKEINEIDLGETPIDNIFIDIFMPMANGTYVKVYLLAYKYAFDASKAEVSNQTLAKNLNIPLSDVLSAWDFWEDKKIIKKHFKEEDQQWDYSVEFLNLKKLYIENIIKTNDPKKEKTTPNELISVTQNPNITKLFNYINEIISRPLVPNEKIQILDIMDRYNMGPDMIKSAYAYSKQKRGIKSIKYVEGIIRNWYDNKIYTIEDLEQHFAKNTERFGLYKKVFKELGFYREPTMEERRIMDKWLDEFKFSNDLIAFACSKSKNTSNPTISYIDAILKNWNDKGFKTYQDIKDYDSKRSERLEIYKIIFEALGFKKPPSKEEIRTMDKWINDMNLPMDLVLHACSKSKNTSNPSINYIDAILNDWNKKGFETIEQTEQEVKAKKYEPKSYSAPKTKFHNFDQRTSSYTPEELERILMEKQKKRFK</sequence>
<dbReference type="Gene3D" id="1.10.10.630">
    <property type="entry name" value="DnaD domain-like"/>
    <property type="match status" value="3"/>
</dbReference>
<gene>
    <name evidence="3" type="ORF">P4S50_18140</name>
</gene>
<dbReference type="SUPFAM" id="SSF158499">
    <property type="entry name" value="DnaD domain-like"/>
    <property type="match status" value="3"/>
</dbReference>